<evidence type="ECO:0000313" key="9">
    <source>
        <dbReference type="EMBL" id="APA15394.1"/>
    </source>
</evidence>
<evidence type="ECO:0000256" key="7">
    <source>
        <dbReference type="PIRSR" id="PIRSR602401-1"/>
    </source>
</evidence>
<dbReference type="EMBL" id="CP017827">
    <property type="protein sequence ID" value="APA15394.1"/>
    <property type="molecule type" value="Genomic_DNA"/>
</dbReference>
<evidence type="ECO:0000256" key="5">
    <source>
        <dbReference type="ARBA" id="ARBA00023004"/>
    </source>
</evidence>
<dbReference type="GO" id="GO:0016705">
    <property type="term" value="F:oxidoreductase activity, acting on paired donors, with incorporation or reduction of molecular oxygen"/>
    <property type="evidence" value="ECO:0007669"/>
    <property type="project" value="InterPro"/>
</dbReference>
<dbReference type="InterPro" id="IPR002401">
    <property type="entry name" value="Cyt_P450_E_grp-I"/>
</dbReference>
<dbReference type="VEuPathDB" id="FungiDB:sscle_14g101640"/>
<name>A0A1D9QKD2_SCLS1</name>
<sequence>MALPEIQFSDVREAQQFLMFVLANVIFSIVIISIRRLYFHPLSSYPGPKIAAVSEVWYAYNSLRERWPWAIEDVLNKYGDVVCIAPNELVFVTPRALADLYGTHNKNLELFPKTQINNHGNDKHGGIIWEWDPVRHRQVAKQLSPAFSGRALKAKEPILHKYIDLFVDRMKDFGGEAQGVSLPTWLSWLCVDISADMAYNWEMNALQYIPHSHIRDHSREQLKRRIRRKGAVERLDFFEQLIPENREPPKDQKEMRHLEQVAGQLLIAGYEPPSIWLYFAIFEILRNPGTLELLVKETRITFKSYSDITPSTAATLTYLTACLKESLRLMPKVLTGMPVVSPGAVVDGAFIPKGVVFQSSPFALARNPRNFREPLSFHPERWLAKGHPLYDARFDGDNRKDFHPFSQSPRMCMGKEVVWRQSQLFMAKILWTFDLEMVVGQQIDMDKDLRGWGIFVKPEIKVRFVPALKT</sequence>
<dbReference type="AlphaFoldDB" id="A0A1D9QKD2"/>
<keyword evidence="5 7" id="KW-0408">Iron</keyword>
<dbReference type="GO" id="GO:0020037">
    <property type="term" value="F:heme binding"/>
    <property type="evidence" value="ECO:0007669"/>
    <property type="project" value="InterPro"/>
</dbReference>
<evidence type="ECO:0000256" key="1">
    <source>
        <dbReference type="ARBA" id="ARBA00001971"/>
    </source>
</evidence>
<accession>A0A1D9QKD2</accession>
<reference evidence="10" key="1">
    <citation type="journal article" date="2017" name="Genome Biol. Evol.">
        <title>The complete genome sequence of the phytopathogenic fungus Sclerotinia sclerotiorum reveals insights into the genome architecture of broad host range pathogens.</title>
        <authorList>
            <person name="Derbyshire M."/>
            <person name="Denton-Giles M."/>
            <person name="Hegedus D."/>
            <person name="Seifbarghy S."/>
            <person name="Rollins J."/>
            <person name="van Kan J."/>
            <person name="Seidl M.F."/>
            <person name="Faino L."/>
            <person name="Mbengue M."/>
            <person name="Navaud O."/>
            <person name="Raffaele S."/>
            <person name="Hammond-Kosack K."/>
            <person name="Heard S."/>
            <person name="Oliver R."/>
        </authorList>
    </citation>
    <scope>NUCLEOTIDE SEQUENCE [LARGE SCALE GENOMIC DNA]</scope>
    <source>
        <strain evidence="10">ATCC 18683 / 1980 / Ss-1</strain>
    </source>
</reference>
<evidence type="ECO:0000256" key="3">
    <source>
        <dbReference type="ARBA" id="ARBA00022617"/>
    </source>
</evidence>
<dbReference type="GO" id="GO:0005506">
    <property type="term" value="F:iron ion binding"/>
    <property type="evidence" value="ECO:0007669"/>
    <property type="project" value="InterPro"/>
</dbReference>
<dbReference type="Proteomes" id="UP000177798">
    <property type="component" value="Chromosome 14"/>
</dbReference>
<evidence type="ECO:0008006" key="11">
    <source>
        <dbReference type="Google" id="ProtNLM"/>
    </source>
</evidence>
<dbReference type="Gene3D" id="1.10.630.10">
    <property type="entry name" value="Cytochrome P450"/>
    <property type="match status" value="1"/>
</dbReference>
<gene>
    <name evidence="9" type="ORF">sscle_14g101640</name>
</gene>
<evidence type="ECO:0000256" key="8">
    <source>
        <dbReference type="SAM" id="Phobius"/>
    </source>
</evidence>
<evidence type="ECO:0000313" key="10">
    <source>
        <dbReference type="Proteomes" id="UP000177798"/>
    </source>
</evidence>
<dbReference type="GO" id="GO:0004497">
    <property type="term" value="F:monooxygenase activity"/>
    <property type="evidence" value="ECO:0007669"/>
    <property type="project" value="InterPro"/>
</dbReference>
<proteinExistence type="inferred from homology"/>
<dbReference type="InterPro" id="IPR001128">
    <property type="entry name" value="Cyt_P450"/>
</dbReference>
<comment type="similarity">
    <text evidence="2">Belongs to the cytochrome P450 family.</text>
</comment>
<evidence type="ECO:0000256" key="2">
    <source>
        <dbReference type="ARBA" id="ARBA00010617"/>
    </source>
</evidence>
<keyword evidence="4 7" id="KW-0479">Metal-binding</keyword>
<dbReference type="Pfam" id="PF00067">
    <property type="entry name" value="p450"/>
    <property type="match status" value="1"/>
</dbReference>
<dbReference type="PANTHER" id="PTHR24305">
    <property type="entry name" value="CYTOCHROME P450"/>
    <property type="match status" value="1"/>
</dbReference>
<keyword evidence="8" id="KW-0472">Membrane</keyword>
<dbReference type="PANTHER" id="PTHR24305:SF210">
    <property type="entry name" value="CYTOCHROME P450 MONOOXYGENASE ASQL-RELATED"/>
    <property type="match status" value="1"/>
</dbReference>
<protein>
    <recommendedName>
        <fullName evidence="11">Cytochrome P450 monooxygenase</fullName>
    </recommendedName>
</protein>
<organism evidence="9 10">
    <name type="scientific">Sclerotinia sclerotiorum (strain ATCC 18683 / 1980 / Ss-1)</name>
    <name type="common">White mold</name>
    <name type="synonym">Whetzelinia sclerotiorum</name>
    <dbReference type="NCBI Taxonomy" id="665079"/>
    <lineage>
        <taxon>Eukaryota</taxon>
        <taxon>Fungi</taxon>
        <taxon>Dikarya</taxon>
        <taxon>Ascomycota</taxon>
        <taxon>Pezizomycotina</taxon>
        <taxon>Leotiomycetes</taxon>
        <taxon>Helotiales</taxon>
        <taxon>Sclerotiniaceae</taxon>
        <taxon>Sclerotinia</taxon>
    </lineage>
</organism>
<feature type="binding site" description="axial binding residue" evidence="7">
    <location>
        <position position="412"/>
    </location>
    <ligand>
        <name>heme</name>
        <dbReference type="ChEBI" id="CHEBI:30413"/>
    </ligand>
    <ligandPart>
        <name>Fe</name>
        <dbReference type="ChEBI" id="CHEBI:18248"/>
    </ligandPart>
</feature>
<evidence type="ECO:0000256" key="4">
    <source>
        <dbReference type="ARBA" id="ARBA00022723"/>
    </source>
</evidence>
<evidence type="ECO:0000256" key="6">
    <source>
        <dbReference type="ARBA" id="ARBA00023026"/>
    </source>
</evidence>
<comment type="cofactor">
    <cofactor evidence="1 7">
        <name>heme</name>
        <dbReference type="ChEBI" id="CHEBI:30413"/>
    </cofactor>
</comment>
<keyword evidence="8" id="KW-1133">Transmembrane helix</keyword>
<keyword evidence="3 7" id="KW-0349">Heme</keyword>
<dbReference type="InterPro" id="IPR036396">
    <property type="entry name" value="Cyt_P450_sf"/>
</dbReference>
<dbReference type="SUPFAM" id="SSF48264">
    <property type="entry name" value="Cytochrome P450"/>
    <property type="match status" value="1"/>
</dbReference>
<dbReference type="InterPro" id="IPR050121">
    <property type="entry name" value="Cytochrome_P450_monoxygenase"/>
</dbReference>
<keyword evidence="6" id="KW-0843">Virulence</keyword>
<keyword evidence="8" id="KW-0812">Transmembrane</keyword>
<dbReference type="PRINTS" id="PR00463">
    <property type="entry name" value="EP450I"/>
</dbReference>
<feature type="transmembrane region" description="Helical" evidence="8">
    <location>
        <begin position="17"/>
        <end position="34"/>
    </location>
</feature>
<dbReference type="OrthoDB" id="3544166at2759"/>